<gene>
    <name evidence="1" type="ORF">ACFOZ1_15185</name>
</gene>
<organism evidence="1 2">
    <name type="scientific">Gracilibacillus marinus</name>
    <dbReference type="NCBI Taxonomy" id="630535"/>
    <lineage>
        <taxon>Bacteria</taxon>
        <taxon>Bacillati</taxon>
        <taxon>Bacillota</taxon>
        <taxon>Bacilli</taxon>
        <taxon>Bacillales</taxon>
        <taxon>Bacillaceae</taxon>
        <taxon>Gracilibacillus</taxon>
    </lineage>
</organism>
<name>A0ABV8VY84_9BACI</name>
<comment type="caution">
    <text evidence="1">The sequence shown here is derived from an EMBL/GenBank/DDBJ whole genome shotgun (WGS) entry which is preliminary data.</text>
</comment>
<evidence type="ECO:0000313" key="1">
    <source>
        <dbReference type="EMBL" id="MFC4389124.1"/>
    </source>
</evidence>
<sequence length="54" mass="6028">MKQQKTVRTYPNNFTNPTTALNKALADGWIVVMSNSFDCGNGQEGTEYILEKDS</sequence>
<proteinExistence type="predicted"/>
<reference evidence="2" key="1">
    <citation type="journal article" date="2019" name="Int. J. Syst. Evol. Microbiol.">
        <title>The Global Catalogue of Microorganisms (GCM) 10K type strain sequencing project: providing services to taxonomists for standard genome sequencing and annotation.</title>
        <authorList>
            <consortium name="The Broad Institute Genomics Platform"/>
            <consortium name="The Broad Institute Genome Sequencing Center for Infectious Disease"/>
            <person name="Wu L."/>
            <person name="Ma J."/>
        </authorList>
    </citation>
    <scope>NUCLEOTIDE SEQUENCE [LARGE SCALE GENOMIC DNA]</scope>
    <source>
        <strain evidence="2">KACC 14058</strain>
    </source>
</reference>
<keyword evidence="2" id="KW-1185">Reference proteome</keyword>
<accession>A0ABV8VY84</accession>
<dbReference type="RefSeq" id="WP_390200636.1">
    <property type="nucleotide sequence ID" value="NZ_JBHSDV010000006.1"/>
</dbReference>
<dbReference type="Proteomes" id="UP001595880">
    <property type="component" value="Unassembled WGS sequence"/>
</dbReference>
<dbReference type="EMBL" id="JBHSDV010000006">
    <property type="protein sequence ID" value="MFC4389124.1"/>
    <property type="molecule type" value="Genomic_DNA"/>
</dbReference>
<protein>
    <submittedName>
        <fullName evidence="1">Uncharacterized protein</fullName>
    </submittedName>
</protein>
<evidence type="ECO:0000313" key="2">
    <source>
        <dbReference type="Proteomes" id="UP001595880"/>
    </source>
</evidence>